<feature type="domain" description="Helicase ATP-binding" evidence="1">
    <location>
        <begin position="24"/>
        <end position="189"/>
    </location>
</feature>
<dbReference type="PROSITE" id="PS51192">
    <property type="entry name" value="HELICASE_ATP_BIND_1"/>
    <property type="match status" value="1"/>
</dbReference>
<dbReference type="InterPro" id="IPR006935">
    <property type="entry name" value="Helicase/UvrB_N"/>
</dbReference>
<evidence type="ECO:0000313" key="3">
    <source>
        <dbReference type="Proteomes" id="UP000792457"/>
    </source>
</evidence>
<dbReference type="GO" id="GO:0003677">
    <property type="term" value="F:DNA binding"/>
    <property type="evidence" value="ECO:0007669"/>
    <property type="project" value="InterPro"/>
</dbReference>
<dbReference type="PANTHER" id="PTHR14074:SF16">
    <property type="entry name" value="ANTIVIRAL INNATE IMMUNE RESPONSE RECEPTOR RIG-I"/>
    <property type="match status" value="1"/>
</dbReference>
<dbReference type="AlphaFoldDB" id="A0A8K0KDY2"/>
<accession>A0A8K0KDY2</accession>
<dbReference type="InterPro" id="IPR014001">
    <property type="entry name" value="Helicase_ATP-bd"/>
</dbReference>
<dbReference type="InterPro" id="IPR051363">
    <property type="entry name" value="RLR_Helicase"/>
</dbReference>
<protein>
    <recommendedName>
        <fullName evidence="1">Helicase ATP-binding domain-containing protein</fullName>
    </recommendedName>
</protein>
<organism evidence="2 3">
    <name type="scientific">Ladona fulva</name>
    <name type="common">Scarce chaser dragonfly</name>
    <name type="synonym">Libellula fulva</name>
    <dbReference type="NCBI Taxonomy" id="123851"/>
    <lineage>
        <taxon>Eukaryota</taxon>
        <taxon>Metazoa</taxon>
        <taxon>Ecdysozoa</taxon>
        <taxon>Arthropoda</taxon>
        <taxon>Hexapoda</taxon>
        <taxon>Insecta</taxon>
        <taxon>Pterygota</taxon>
        <taxon>Palaeoptera</taxon>
        <taxon>Odonata</taxon>
        <taxon>Epiprocta</taxon>
        <taxon>Anisoptera</taxon>
        <taxon>Libelluloidea</taxon>
        <taxon>Libellulidae</taxon>
        <taxon>Ladona</taxon>
    </lineage>
</organism>
<dbReference type="GO" id="GO:0005737">
    <property type="term" value="C:cytoplasm"/>
    <property type="evidence" value="ECO:0007669"/>
    <property type="project" value="TreeGrafter"/>
</dbReference>
<gene>
    <name evidence="2" type="ORF">J437_LFUL004520</name>
</gene>
<dbReference type="PANTHER" id="PTHR14074">
    <property type="entry name" value="HELICASE WITH DEATH DOMAIN-RELATED"/>
    <property type="match status" value="1"/>
</dbReference>
<evidence type="ECO:0000259" key="1">
    <source>
        <dbReference type="PROSITE" id="PS51192"/>
    </source>
</evidence>
<dbReference type="Pfam" id="PF04851">
    <property type="entry name" value="ResIII"/>
    <property type="match status" value="1"/>
</dbReference>
<sequence length="189" mass="21369">MCPVPEMDEDQKEDYSARDYQVQLLSIALNENTILYLPTGSGKTFVAVLLIKCLSQDLEKPYKRGGKRTFFAVNTVALVKQQGDYIARHTHLKVGKYSGDLNVDGWNQERWEAEIVENQSMCAVAQGNLQHGHSENRLEPEMEVEDRMPADVRKPQVLVTKRVSFALKKSNYGREQQLEAAGVLRSSTP</sequence>
<dbReference type="Gene3D" id="3.40.50.300">
    <property type="entry name" value="P-loop containing nucleotide triphosphate hydrolases"/>
    <property type="match status" value="1"/>
</dbReference>
<keyword evidence="3" id="KW-1185">Reference proteome</keyword>
<reference evidence="2" key="1">
    <citation type="submission" date="2013-04" db="EMBL/GenBank/DDBJ databases">
        <authorList>
            <person name="Qu J."/>
            <person name="Murali S.C."/>
            <person name="Bandaranaike D."/>
            <person name="Bellair M."/>
            <person name="Blankenburg K."/>
            <person name="Chao H."/>
            <person name="Dinh H."/>
            <person name="Doddapaneni H."/>
            <person name="Downs B."/>
            <person name="Dugan-Rocha S."/>
            <person name="Elkadiri S."/>
            <person name="Gnanaolivu R.D."/>
            <person name="Hernandez B."/>
            <person name="Javaid M."/>
            <person name="Jayaseelan J.C."/>
            <person name="Lee S."/>
            <person name="Li M."/>
            <person name="Ming W."/>
            <person name="Munidasa M."/>
            <person name="Muniz J."/>
            <person name="Nguyen L."/>
            <person name="Ongeri F."/>
            <person name="Osuji N."/>
            <person name="Pu L.-L."/>
            <person name="Puazo M."/>
            <person name="Qu C."/>
            <person name="Quiroz J."/>
            <person name="Raj R."/>
            <person name="Weissenberger G."/>
            <person name="Xin Y."/>
            <person name="Zou X."/>
            <person name="Han Y."/>
            <person name="Richards S."/>
            <person name="Worley K."/>
            <person name="Muzny D."/>
            <person name="Gibbs R."/>
        </authorList>
    </citation>
    <scope>NUCLEOTIDE SEQUENCE</scope>
    <source>
        <strain evidence="2">Sampled in the wild</strain>
    </source>
</reference>
<comment type="caution">
    <text evidence="2">The sequence shown here is derived from an EMBL/GenBank/DDBJ whole genome shotgun (WGS) entry which is preliminary data.</text>
</comment>
<dbReference type="SUPFAM" id="SSF52540">
    <property type="entry name" value="P-loop containing nucleoside triphosphate hydrolases"/>
    <property type="match status" value="1"/>
</dbReference>
<dbReference type="EMBL" id="KZ308498">
    <property type="protein sequence ID" value="KAG8230608.1"/>
    <property type="molecule type" value="Genomic_DNA"/>
</dbReference>
<dbReference type="OrthoDB" id="416741at2759"/>
<proteinExistence type="predicted"/>
<dbReference type="GO" id="GO:0016787">
    <property type="term" value="F:hydrolase activity"/>
    <property type="evidence" value="ECO:0007669"/>
    <property type="project" value="InterPro"/>
</dbReference>
<dbReference type="Proteomes" id="UP000792457">
    <property type="component" value="Unassembled WGS sequence"/>
</dbReference>
<dbReference type="GO" id="GO:0005524">
    <property type="term" value="F:ATP binding"/>
    <property type="evidence" value="ECO:0007669"/>
    <property type="project" value="InterPro"/>
</dbReference>
<evidence type="ECO:0000313" key="2">
    <source>
        <dbReference type="EMBL" id="KAG8230608.1"/>
    </source>
</evidence>
<dbReference type="InterPro" id="IPR027417">
    <property type="entry name" value="P-loop_NTPase"/>
</dbReference>
<name>A0A8K0KDY2_LADFU</name>
<reference evidence="2" key="2">
    <citation type="submission" date="2017-10" db="EMBL/GenBank/DDBJ databases">
        <title>Ladona fulva Genome sequencing and assembly.</title>
        <authorList>
            <person name="Murali S."/>
            <person name="Richards S."/>
            <person name="Bandaranaike D."/>
            <person name="Bellair M."/>
            <person name="Blankenburg K."/>
            <person name="Chao H."/>
            <person name="Dinh H."/>
            <person name="Doddapaneni H."/>
            <person name="Dugan-Rocha S."/>
            <person name="Elkadiri S."/>
            <person name="Gnanaolivu R."/>
            <person name="Hernandez B."/>
            <person name="Skinner E."/>
            <person name="Javaid M."/>
            <person name="Lee S."/>
            <person name="Li M."/>
            <person name="Ming W."/>
            <person name="Munidasa M."/>
            <person name="Muniz J."/>
            <person name="Nguyen L."/>
            <person name="Hughes D."/>
            <person name="Osuji N."/>
            <person name="Pu L.-L."/>
            <person name="Puazo M."/>
            <person name="Qu C."/>
            <person name="Quiroz J."/>
            <person name="Raj R."/>
            <person name="Weissenberger G."/>
            <person name="Xin Y."/>
            <person name="Zou X."/>
            <person name="Han Y."/>
            <person name="Worley K."/>
            <person name="Muzny D."/>
            <person name="Gibbs R."/>
        </authorList>
    </citation>
    <scope>NUCLEOTIDE SEQUENCE</scope>
    <source>
        <strain evidence="2">Sampled in the wild</strain>
    </source>
</reference>